<dbReference type="PANTHER" id="PTHR11203:SF37">
    <property type="entry name" value="INTEGRATOR COMPLEX SUBUNIT 11"/>
    <property type="match status" value="1"/>
</dbReference>
<dbReference type="CDD" id="cd16295">
    <property type="entry name" value="TTHA0252-CPSF-like_MBL-fold"/>
    <property type="match status" value="1"/>
</dbReference>
<dbReference type="Proteomes" id="UP000177954">
    <property type="component" value="Unassembled WGS sequence"/>
</dbReference>
<keyword evidence="1" id="KW-0378">Hydrolase</keyword>
<dbReference type="Pfam" id="PF10996">
    <property type="entry name" value="Beta-Casp"/>
    <property type="match status" value="1"/>
</dbReference>
<evidence type="ECO:0000259" key="3">
    <source>
        <dbReference type="SMART" id="SM01027"/>
    </source>
</evidence>
<dbReference type="SUPFAM" id="SSF56281">
    <property type="entry name" value="Metallo-hydrolase/oxidoreductase"/>
    <property type="match status" value="1"/>
</dbReference>
<evidence type="ECO:0000313" key="4">
    <source>
        <dbReference type="EMBL" id="OGZ56330.1"/>
    </source>
</evidence>
<evidence type="ECO:0008006" key="6">
    <source>
        <dbReference type="Google" id="ProtNLM"/>
    </source>
</evidence>
<reference evidence="4 5" key="1">
    <citation type="journal article" date="2016" name="Nat. Commun.">
        <title>Thousands of microbial genomes shed light on interconnected biogeochemical processes in an aquifer system.</title>
        <authorList>
            <person name="Anantharaman K."/>
            <person name="Brown C.T."/>
            <person name="Hug L.A."/>
            <person name="Sharon I."/>
            <person name="Castelle C.J."/>
            <person name="Probst A.J."/>
            <person name="Thomas B.C."/>
            <person name="Singh A."/>
            <person name="Wilkins M.J."/>
            <person name="Karaoz U."/>
            <person name="Brodie E.L."/>
            <person name="Williams K.H."/>
            <person name="Hubbard S.S."/>
            <person name="Banfield J.F."/>
        </authorList>
    </citation>
    <scope>NUCLEOTIDE SEQUENCE [LARGE SCALE GENOMIC DNA]</scope>
</reference>
<feature type="domain" description="Metallo-beta-lactamase" evidence="2">
    <location>
        <begin position="14"/>
        <end position="235"/>
    </location>
</feature>
<dbReference type="InterPro" id="IPR001279">
    <property type="entry name" value="Metallo-B-lactamas"/>
</dbReference>
<dbReference type="Gene3D" id="3.40.50.10890">
    <property type="match status" value="1"/>
</dbReference>
<dbReference type="PANTHER" id="PTHR11203">
    <property type="entry name" value="CLEAVAGE AND POLYADENYLATION SPECIFICITY FACTOR FAMILY MEMBER"/>
    <property type="match status" value="1"/>
</dbReference>
<organism evidence="4 5">
    <name type="scientific">Candidatus Ryanbacteria bacterium RIFCSPLOWO2_02_FULL_47_14</name>
    <dbReference type="NCBI Taxonomy" id="1802129"/>
    <lineage>
        <taxon>Bacteria</taxon>
        <taxon>Candidatus Ryaniibacteriota</taxon>
    </lineage>
</organism>
<feature type="domain" description="Beta-Casp" evidence="3">
    <location>
        <begin position="240"/>
        <end position="365"/>
    </location>
</feature>
<dbReference type="Pfam" id="PF00753">
    <property type="entry name" value="Lactamase_B"/>
    <property type="match status" value="1"/>
</dbReference>
<sequence>MLKLSFYGGAQEVTGANYLLETDSTRILVDCGMFQSPQFSNLRNRQDFEYDPASIDALFVTHAHIDHIGRIPKLVSRGFHGTIYSTPPTKDFGEIMLEDSLGVLEKEAEREGHKDAMYTIDDINRSMELWKGIPYGETVSVGDMRVVFHNAGHVLGSALVEISTPDKKFLFTGDLGNIPMPLLAPPERVRGVQVLVIESAYGDRAHEDVPERKIKLERAIEDVVHRGGTLIIPSFALERTQELIYEFNDLVEHGRIPRVPVYIDSPLAIKATAVYRKYKNFFNSHAQSVMRSGDDLFNFPGLHMTLTTDESKAINDVKGPKIILAGAGMMHGGRIVHHARRYLPDPDSMILFIGYQAPGSPGRRIIDGEREVTIFGHDVSVRAEVRAIHGYSAHADTNALLDFINDHHDTLEKVFVVQGEPRSSLFLAQRVRDYLGIEAEAPVFGAKFLF</sequence>
<dbReference type="InterPro" id="IPR050698">
    <property type="entry name" value="MBL"/>
</dbReference>
<accession>A0A1G2H200</accession>
<evidence type="ECO:0000259" key="2">
    <source>
        <dbReference type="SMART" id="SM00849"/>
    </source>
</evidence>
<dbReference type="GO" id="GO:0004521">
    <property type="term" value="F:RNA endonuclease activity"/>
    <property type="evidence" value="ECO:0007669"/>
    <property type="project" value="TreeGrafter"/>
</dbReference>
<dbReference type="SMART" id="SM01027">
    <property type="entry name" value="Beta-Casp"/>
    <property type="match status" value="1"/>
</dbReference>
<name>A0A1G2H200_9BACT</name>
<gene>
    <name evidence="4" type="ORF">A3J04_00390</name>
</gene>
<dbReference type="InterPro" id="IPR036866">
    <property type="entry name" value="RibonucZ/Hydroxyglut_hydro"/>
</dbReference>
<evidence type="ECO:0000256" key="1">
    <source>
        <dbReference type="ARBA" id="ARBA00022801"/>
    </source>
</evidence>
<dbReference type="AlphaFoldDB" id="A0A1G2H200"/>
<dbReference type="InterPro" id="IPR011108">
    <property type="entry name" value="RMMBL"/>
</dbReference>
<proteinExistence type="predicted"/>
<dbReference type="Pfam" id="PF07521">
    <property type="entry name" value="RMMBL"/>
    <property type="match status" value="1"/>
</dbReference>
<dbReference type="Gene3D" id="3.60.15.10">
    <property type="entry name" value="Ribonuclease Z/Hydroxyacylglutathione hydrolase-like"/>
    <property type="match status" value="1"/>
</dbReference>
<dbReference type="EMBL" id="MHNZ01000019">
    <property type="protein sequence ID" value="OGZ56330.1"/>
    <property type="molecule type" value="Genomic_DNA"/>
</dbReference>
<protein>
    <recommendedName>
        <fullName evidence="6">MBL fold hydrolase</fullName>
    </recommendedName>
</protein>
<dbReference type="STRING" id="1802129.A3J04_00390"/>
<evidence type="ECO:0000313" key="5">
    <source>
        <dbReference type="Proteomes" id="UP000177954"/>
    </source>
</evidence>
<dbReference type="InterPro" id="IPR022712">
    <property type="entry name" value="Beta_Casp"/>
</dbReference>
<comment type="caution">
    <text evidence="4">The sequence shown here is derived from an EMBL/GenBank/DDBJ whole genome shotgun (WGS) entry which is preliminary data.</text>
</comment>
<dbReference type="GO" id="GO:0016787">
    <property type="term" value="F:hydrolase activity"/>
    <property type="evidence" value="ECO:0007669"/>
    <property type="project" value="UniProtKB-KW"/>
</dbReference>
<dbReference type="SMART" id="SM00849">
    <property type="entry name" value="Lactamase_B"/>
    <property type="match status" value="1"/>
</dbReference>